<organism evidence="1 2">
    <name type="scientific">Linum trigynum</name>
    <dbReference type="NCBI Taxonomy" id="586398"/>
    <lineage>
        <taxon>Eukaryota</taxon>
        <taxon>Viridiplantae</taxon>
        <taxon>Streptophyta</taxon>
        <taxon>Embryophyta</taxon>
        <taxon>Tracheophyta</taxon>
        <taxon>Spermatophyta</taxon>
        <taxon>Magnoliopsida</taxon>
        <taxon>eudicotyledons</taxon>
        <taxon>Gunneridae</taxon>
        <taxon>Pentapetalae</taxon>
        <taxon>rosids</taxon>
        <taxon>fabids</taxon>
        <taxon>Malpighiales</taxon>
        <taxon>Linaceae</taxon>
        <taxon>Linum</taxon>
    </lineage>
</organism>
<keyword evidence="2" id="KW-1185">Reference proteome</keyword>
<evidence type="ECO:0000313" key="1">
    <source>
        <dbReference type="EMBL" id="CAL1405923.1"/>
    </source>
</evidence>
<proteinExistence type="predicted"/>
<reference evidence="1 2" key="1">
    <citation type="submission" date="2024-04" db="EMBL/GenBank/DDBJ databases">
        <authorList>
            <person name="Fracassetti M."/>
        </authorList>
    </citation>
    <scope>NUCLEOTIDE SEQUENCE [LARGE SCALE GENOMIC DNA]</scope>
</reference>
<gene>
    <name evidence="1" type="ORF">LTRI10_LOCUS45682</name>
</gene>
<accession>A0AAV2G834</accession>
<sequence>MELGAKKPIREHSGVGASHRVTGGISVFFNPSLLIRVAEAEERRPAVRPARVVHEAKYEAHHWGRRLTIRIKSFCPEKSGYLQVEQELLCGKTRIDAKGASDALRR</sequence>
<protein>
    <submittedName>
        <fullName evidence="1">Uncharacterized protein</fullName>
    </submittedName>
</protein>
<dbReference type="Proteomes" id="UP001497516">
    <property type="component" value="Chromosome 8"/>
</dbReference>
<dbReference type="EMBL" id="OZ034821">
    <property type="protein sequence ID" value="CAL1405923.1"/>
    <property type="molecule type" value="Genomic_DNA"/>
</dbReference>
<name>A0AAV2G834_9ROSI</name>
<evidence type="ECO:0000313" key="2">
    <source>
        <dbReference type="Proteomes" id="UP001497516"/>
    </source>
</evidence>
<dbReference type="AlphaFoldDB" id="A0AAV2G834"/>